<dbReference type="NCBIfam" id="NF009915">
    <property type="entry name" value="PRK13375.1"/>
    <property type="match status" value="1"/>
</dbReference>
<reference evidence="9 10" key="1">
    <citation type="submission" date="2022-06" db="EMBL/GenBank/DDBJ databases">
        <title>Genomic Encyclopedia of Archaeal and Bacterial Type Strains, Phase II (KMG-II): from individual species to whole genera.</title>
        <authorList>
            <person name="Goeker M."/>
        </authorList>
    </citation>
    <scope>NUCLEOTIDE SEQUENCE [LARGE SCALE GENOMIC DNA]</scope>
    <source>
        <strain evidence="9 10">DSM 40477</strain>
    </source>
</reference>
<feature type="transmembrane region" description="Helical" evidence="8">
    <location>
        <begin position="426"/>
        <end position="446"/>
    </location>
</feature>
<keyword evidence="3" id="KW-0808">Transferase</keyword>
<evidence type="ECO:0000256" key="2">
    <source>
        <dbReference type="ARBA" id="ARBA00022475"/>
    </source>
</evidence>
<feature type="transmembrane region" description="Helical" evidence="8">
    <location>
        <begin position="180"/>
        <end position="196"/>
    </location>
</feature>
<keyword evidence="10" id="KW-1185">Reference proteome</keyword>
<accession>A0ABT1HTR6</accession>
<evidence type="ECO:0000313" key="9">
    <source>
        <dbReference type="EMBL" id="MCP2258904.1"/>
    </source>
</evidence>
<name>A0ABT1HTR6_STRSD</name>
<evidence type="ECO:0000256" key="5">
    <source>
        <dbReference type="ARBA" id="ARBA00022989"/>
    </source>
</evidence>
<comment type="subcellular location">
    <subcellularLocation>
        <location evidence="1">Cell membrane</location>
        <topology evidence="1">Multi-pass membrane protein</topology>
    </subcellularLocation>
</comment>
<gene>
    <name evidence="9" type="ORF">LX15_002603</name>
</gene>
<dbReference type="Proteomes" id="UP001205311">
    <property type="component" value="Unassembled WGS sequence"/>
</dbReference>
<keyword evidence="2" id="KW-1003">Cell membrane</keyword>
<comment type="similarity">
    <text evidence="7">Belongs to the glycosyltransferase 87 family.</text>
</comment>
<comment type="caution">
    <text evidence="9">The sequence shown here is derived from an EMBL/GenBank/DDBJ whole genome shotgun (WGS) entry which is preliminary data.</text>
</comment>
<feature type="transmembrane region" description="Helical" evidence="8">
    <location>
        <begin position="228"/>
        <end position="249"/>
    </location>
</feature>
<evidence type="ECO:0000313" key="10">
    <source>
        <dbReference type="Proteomes" id="UP001205311"/>
    </source>
</evidence>
<feature type="transmembrane region" description="Helical" evidence="8">
    <location>
        <begin position="319"/>
        <end position="340"/>
    </location>
</feature>
<sequence length="472" mass="51249">MRDGGTRNAAIVLRKVGGGTFRLADGVADSDPPTGAGCPAGRQDQRRRGTRLGIALRLLERRALPIAPWLLAASVVGGLLLLLQGDHQAMFDLRVYHDAPPTLLTDRLYEFTYSEFTPDFPLPFTYPPFAALVLLPLSALPWLLARVVWYTGLLLCVWYLVRTSFRLVAGPRWEGERARWQRWAMLTTAVLLWAEPIRSNFYFGQINLPLAALLMAGMLSARSALAGASVGLAAGVKLTPAVSGLYFLVTRRWAAAAWSAAVFAGTVGLGWLVSADQSRRFWFELLGDAGRVGPVGSAINQSLRGALSRTLGHDVGMGAPWIVAVVVVSGLTAFALWSAARAGDTLATLVTVQVFGLLVSPISWMHHWVWLLPAVVWLMFGPRRRQAWAWAALGAWLVALFSYVISKLLQAQPSIWVIPRPWYLSALGWVYPACAVLTLVAVALAVRPLATEPAGAPVPRRRGLPTRGPALG</sequence>
<dbReference type="InterPro" id="IPR018584">
    <property type="entry name" value="GT87"/>
</dbReference>
<proteinExistence type="inferred from homology"/>
<dbReference type="Pfam" id="PF09594">
    <property type="entry name" value="GT87"/>
    <property type="match status" value="1"/>
</dbReference>
<evidence type="ECO:0000256" key="1">
    <source>
        <dbReference type="ARBA" id="ARBA00004651"/>
    </source>
</evidence>
<evidence type="ECO:0000256" key="4">
    <source>
        <dbReference type="ARBA" id="ARBA00022692"/>
    </source>
</evidence>
<organism evidence="9 10">
    <name type="scientific">Streptoalloteichus tenebrarius (strain ATCC 17920 / DSM 40477 / JCM 4838 / CBS 697.72 / NBRC 16177 / NCIMB 11028 / NRRL B-12390 / A12253. 1 / ISP 5477)</name>
    <name type="common">Streptomyces tenebrarius</name>
    <dbReference type="NCBI Taxonomy" id="1933"/>
    <lineage>
        <taxon>Bacteria</taxon>
        <taxon>Bacillati</taxon>
        <taxon>Actinomycetota</taxon>
        <taxon>Actinomycetes</taxon>
        <taxon>Pseudonocardiales</taxon>
        <taxon>Pseudonocardiaceae</taxon>
        <taxon>Streptoalloteichus</taxon>
    </lineage>
</organism>
<dbReference type="EMBL" id="JAMTCP010000012">
    <property type="protein sequence ID" value="MCP2258904.1"/>
    <property type="molecule type" value="Genomic_DNA"/>
</dbReference>
<evidence type="ECO:0000256" key="8">
    <source>
        <dbReference type="SAM" id="Phobius"/>
    </source>
</evidence>
<keyword evidence="5 8" id="KW-1133">Transmembrane helix</keyword>
<keyword evidence="6 8" id="KW-0472">Membrane</keyword>
<feature type="transmembrane region" description="Helical" evidence="8">
    <location>
        <begin position="387"/>
        <end position="406"/>
    </location>
</feature>
<keyword evidence="4 8" id="KW-0812">Transmembrane</keyword>
<protein>
    <submittedName>
        <fullName evidence="9">Alpha-1,2-mannosyltransferase</fullName>
    </submittedName>
</protein>
<feature type="transmembrane region" description="Helical" evidence="8">
    <location>
        <begin position="129"/>
        <end position="160"/>
    </location>
</feature>
<evidence type="ECO:0000256" key="3">
    <source>
        <dbReference type="ARBA" id="ARBA00022679"/>
    </source>
</evidence>
<evidence type="ECO:0000256" key="7">
    <source>
        <dbReference type="ARBA" id="ARBA00024033"/>
    </source>
</evidence>
<evidence type="ECO:0000256" key="6">
    <source>
        <dbReference type="ARBA" id="ARBA00023136"/>
    </source>
</evidence>
<feature type="transmembrane region" description="Helical" evidence="8">
    <location>
        <begin position="255"/>
        <end position="273"/>
    </location>
</feature>
<feature type="transmembrane region" description="Helical" evidence="8">
    <location>
        <begin position="66"/>
        <end position="83"/>
    </location>
</feature>
<feature type="transmembrane region" description="Helical" evidence="8">
    <location>
        <begin position="352"/>
        <end position="380"/>
    </location>
</feature>